<protein>
    <submittedName>
        <fullName evidence="2">Uncharacterized protein</fullName>
    </submittedName>
</protein>
<reference evidence="2 3" key="1">
    <citation type="submission" date="2016-06" db="EMBL/GenBank/DDBJ databases">
        <title>Three novel species with peptidoglycan cell walls form the new genus Lacunisphaera gen. nov. in the family Opitutaceae of the verrucomicrobial subdivision 4.</title>
        <authorList>
            <person name="Rast P."/>
            <person name="Gloeckner I."/>
            <person name="Jogler M."/>
            <person name="Boedeker C."/>
            <person name="Jeske O."/>
            <person name="Wiegand S."/>
            <person name="Reinhardt R."/>
            <person name="Schumann P."/>
            <person name="Rohde M."/>
            <person name="Spring S."/>
            <person name="Gloeckner F.O."/>
            <person name="Jogler C."/>
        </authorList>
    </citation>
    <scope>NUCLEOTIDE SEQUENCE [LARGE SCALE GENOMIC DNA]</scope>
    <source>
        <strain evidence="2 3">IG16b</strain>
    </source>
</reference>
<keyword evidence="3" id="KW-1185">Reference proteome</keyword>
<keyword evidence="1" id="KW-1133">Transmembrane helix</keyword>
<dbReference type="RefSeq" id="WP_157772114.1">
    <property type="nucleotide sequence ID" value="NZ_CP016094.1"/>
</dbReference>
<feature type="transmembrane region" description="Helical" evidence="1">
    <location>
        <begin position="7"/>
        <end position="26"/>
    </location>
</feature>
<proteinExistence type="predicted"/>
<evidence type="ECO:0000313" key="2">
    <source>
        <dbReference type="EMBL" id="AOS43264.1"/>
    </source>
</evidence>
<evidence type="ECO:0000256" key="1">
    <source>
        <dbReference type="SAM" id="Phobius"/>
    </source>
</evidence>
<feature type="transmembrane region" description="Helical" evidence="1">
    <location>
        <begin position="55"/>
        <end position="73"/>
    </location>
</feature>
<dbReference type="EMBL" id="CP016094">
    <property type="protein sequence ID" value="AOS43264.1"/>
    <property type="molecule type" value="Genomic_DNA"/>
</dbReference>
<keyword evidence="1" id="KW-0812">Transmembrane</keyword>
<name>A0A1D8AR09_9BACT</name>
<sequence length="82" mass="9472">MNLIQRVILCLGANTLMWIWIHPPVYRLTSDGRLEHNLYYVWQVPMDWSVNLPMVGLRLLTVVLVTTAFYLAFRPGEKKGAA</sequence>
<dbReference type="AlphaFoldDB" id="A0A1D8AR09"/>
<dbReference type="STRING" id="1838286.Verru16b_00307"/>
<evidence type="ECO:0000313" key="3">
    <source>
        <dbReference type="Proteomes" id="UP000095228"/>
    </source>
</evidence>
<organism evidence="2 3">
    <name type="scientific">Lacunisphaera limnophila</name>
    <dbReference type="NCBI Taxonomy" id="1838286"/>
    <lineage>
        <taxon>Bacteria</taxon>
        <taxon>Pseudomonadati</taxon>
        <taxon>Verrucomicrobiota</taxon>
        <taxon>Opitutia</taxon>
        <taxon>Opitutales</taxon>
        <taxon>Opitutaceae</taxon>
        <taxon>Lacunisphaera</taxon>
    </lineage>
</organism>
<gene>
    <name evidence="2" type="ORF">Verru16b_00307</name>
</gene>
<accession>A0A1D8AR09</accession>
<dbReference type="KEGG" id="obg:Verru16b_00307"/>
<keyword evidence="1" id="KW-0472">Membrane</keyword>
<dbReference type="Proteomes" id="UP000095228">
    <property type="component" value="Chromosome"/>
</dbReference>